<dbReference type="EC" id="5.4.99.12" evidence="4"/>
<dbReference type="HAMAP" id="MF_00171">
    <property type="entry name" value="TruA"/>
    <property type="match status" value="1"/>
</dbReference>
<feature type="compositionally biased region" description="Pro residues" evidence="6">
    <location>
        <begin position="300"/>
        <end position="309"/>
    </location>
</feature>
<dbReference type="Pfam" id="PF01416">
    <property type="entry name" value="PseudoU_synth_1"/>
    <property type="match status" value="1"/>
</dbReference>
<evidence type="ECO:0000256" key="1">
    <source>
        <dbReference type="ARBA" id="ARBA00009375"/>
    </source>
</evidence>
<dbReference type="Proteomes" id="UP001501475">
    <property type="component" value="Unassembled WGS sequence"/>
</dbReference>
<dbReference type="PANTHER" id="PTHR11142:SF0">
    <property type="entry name" value="TRNA PSEUDOURIDINE SYNTHASE-LIKE 1"/>
    <property type="match status" value="1"/>
</dbReference>
<reference evidence="9" key="1">
    <citation type="journal article" date="2019" name="Int. J. Syst. Evol. Microbiol.">
        <title>The Global Catalogue of Microorganisms (GCM) 10K type strain sequencing project: providing services to taxonomists for standard genome sequencing and annotation.</title>
        <authorList>
            <consortium name="The Broad Institute Genomics Platform"/>
            <consortium name="The Broad Institute Genome Sequencing Center for Infectious Disease"/>
            <person name="Wu L."/>
            <person name="Ma J."/>
        </authorList>
    </citation>
    <scope>NUCLEOTIDE SEQUENCE [LARGE SCALE GENOMIC DNA]</scope>
    <source>
        <strain evidence="9">JCM 15591</strain>
    </source>
</reference>
<accession>A0ABP4XB01</accession>
<evidence type="ECO:0000313" key="8">
    <source>
        <dbReference type="EMBL" id="GAA1769769.1"/>
    </source>
</evidence>
<dbReference type="InterPro" id="IPR020094">
    <property type="entry name" value="TruA/RsuA/RluB/E/F_N"/>
</dbReference>
<name>A0ABP4XB01_9MICO</name>
<dbReference type="CDD" id="cd02570">
    <property type="entry name" value="PseudoU_synth_EcTruA"/>
    <property type="match status" value="1"/>
</dbReference>
<feature type="compositionally biased region" description="Basic and acidic residues" evidence="6">
    <location>
        <begin position="265"/>
        <end position="288"/>
    </location>
</feature>
<dbReference type="Gene3D" id="3.30.70.580">
    <property type="entry name" value="Pseudouridine synthase I, catalytic domain, N-terminal subdomain"/>
    <property type="match status" value="1"/>
</dbReference>
<comment type="function">
    <text evidence="4">Formation of pseudouridine at positions 38, 39 and 40 in the anticodon stem and loop of transfer RNAs.</text>
</comment>
<evidence type="ECO:0000256" key="6">
    <source>
        <dbReference type="SAM" id="MobiDB-lite"/>
    </source>
</evidence>
<gene>
    <name evidence="4 8" type="primary">truA</name>
    <name evidence="8" type="ORF">GCM10009810_30400</name>
</gene>
<sequence>MPRLRIDLAYDGTAFSGWAAQPGQRTVEGELAAALTTILRVSEPVRLVVAGRTDAGVHARGQVAHADISDGPYAALPGRSDRSPERAAVDRLNAVLPPDVVVHRVAVAADGFDARFSATARRYAYRVCDDQATLDPLRRHDTVVAADRLDAAAMDAAARTLLGLNDFAAFCKRREGASTIRTLLAYSWERDADQTLVATVEADAFCHSMVRALVGAVVPVGLGRVDVSFPAQVLRAGIRDPRVKVMPAHGLSLEEVRYPPDAELGARAEQARARRGEVAHNRPAREGGHCAQPLPGSGPGLPPPSIGWK</sequence>
<evidence type="ECO:0000256" key="3">
    <source>
        <dbReference type="ARBA" id="ARBA00023235"/>
    </source>
</evidence>
<protein>
    <recommendedName>
        <fullName evidence="4">tRNA pseudouridine synthase A</fullName>
        <ecNumber evidence="4">5.4.99.12</ecNumber>
    </recommendedName>
    <alternativeName>
        <fullName evidence="4">tRNA pseudouridine(38-40) synthase</fullName>
    </alternativeName>
    <alternativeName>
        <fullName evidence="4">tRNA pseudouridylate synthase I</fullName>
    </alternativeName>
    <alternativeName>
        <fullName evidence="4">tRNA-uridine isomerase I</fullName>
    </alternativeName>
</protein>
<dbReference type="SUPFAM" id="SSF55120">
    <property type="entry name" value="Pseudouridine synthase"/>
    <property type="match status" value="1"/>
</dbReference>
<evidence type="ECO:0000256" key="4">
    <source>
        <dbReference type="HAMAP-Rule" id="MF_00171"/>
    </source>
</evidence>
<feature type="active site" description="Nucleophile" evidence="4">
    <location>
        <position position="54"/>
    </location>
</feature>
<dbReference type="InterPro" id="IPR020103">
    <property type="entry name" value="PsdUridine_synth_cat_dom_sf"/>
</dbReference>
<evidence type="ECO:0000256" key="5">
    <source>
        <dbReference type="RuleBase" id="RU003792"/>
    </source>
</evidence>
<organism evidence="8 9">
    <name type="scientific">Nostocoides vanveenii</name>
    <dbReference type="NCBI Taxonomy" id="330835"/>
    <lineage>
        <taxon>Bacteria</taxon>
        <taxon>Bacillati</taxon>
        <taxon>Actinomycetota</taxon>
        <taxon>Actinomycetes</taxon>
        <taxon>Micrococcales</taxon>
        <taxon>Intrasporangiaceae</taxon>
        <taxon>Nostocoides</taxon>
    </lineage>
</organism>
<keyword evidence="3 4" id="KW-0413">Isomerase</keyword>
<dbReference type="NCBIfam" id="TIGR00071">
    <property type="entry name" value="hisT_truA"/>
    <property type="match status" value="1"/>
</dbReference>
<dbReference type="InterPro" id="IPR020095">
    <property type="entry name" value="PsdUridine_synth_TruA_C"/>
</dbReference>
<comment type="caution">
    <text evidence="4">Lacks conserved residue(s) required for the propagation of feature annotation.</text>
</comment>
<comment type="similarity">
    <text evidence="1 4 5">Belongs to the tRNA pseudouridine synthase TruA family.</text>
</comment>
<dbReference type="EMBL" id="BAAAPN010000059">
    <property type="protein sequence ID" value="GAA1769769.1"/>
    <property type="molecule type" value="Genomic_DNA"/>
</dbReference>
<feature type="region of interest" description="Disordered" evidence="6">
    <location>
        <begin position="265"/>
        <end position="309"/>
    </location>
</feature>
<evidence type="ECO:0000256" key="2">
    <source>
        <dbReference type="ARBA" id="ARBA00022694"/>
    </source>
</evidence>
<keyword evidence="9" id="KW-1185">Reference proteome</keyword>
<dbReference type="RefSeq" id="WP_344067717.1">
    <property type="nucleotide sequence ID" value="NZ_BAAAPN010000059.1"/>
</dbReference>
<evidence type="ECO:0000313" key="9">
    <source>
        <dbReference type="Proteomes" id="UP001501475"/>
    </source>
</evidence>
<dbReference type="PANTHER" id="PTHR11142">
    <property type="entry name" value="PSEUDOURIDYLATE SYNTHASE"/>
    <property type="match status" value="1"/>
</dbReference>
<comment type="caution">
    <text evidence="8">The sequence shown here is derived from an EMBL/GenBank/DDBJ whole genome shotgun (WGS) entry which is preliminary data.</text>
</comment>
<dbReference type="InterPro" id="IPR001406">
    <property type="entry name" value="PsdUridine_synth_TruA"/>
</dbReference>
<dbReference type="PIRSF" id="PIRSF001430">
    <property type="entry name" value="tRNA_psdUrid_synth"/>
    <property type="match status" value="1"/>
</dbReference>
<dbReference type="InterPro" id="IPR020097">
    <property type="entry name" value="PsdUridine_synth_TruA_a/b_dom"/>
</dbReference>
<comment type="subunit">
    <text evidence="4">Homodimer.</text>
</comment>
<proteinExistence type="inferred from homology"/>
<comment type="catalytic activity">
    <reaction evidence="4 5">
        <text>uridine(38/39/40) in tRNA = pseudouridine(38/39/40) in tRNA</text>
        <dbReference type="Rhea" id="RHEA:22376"/>
        <dbReference type="Rhea" id="RHEA-COMP:10085"/>
        <dbReference type="Rhea" id="RHEA-COMP:10087"/>
        <dbReference type="ChEBI" id="CHEBI:65314"/>
        <dbReference type="ChEBI" id="CHEBI:65315"/>
        <dbReference type="EC" id="5.4.99.12"/>
    </reaction>
</comment>
<evidence type="ECO:0000259" key="7">
    <source>
        <dbReference type="Pfam" id="PF01416"/>
    </source>
</evidence>
<feature type="domain" description="Pseudouridine synthase I TruA alpha/beta" evidence="7">
    <location>
        <begin position="157"/>
        <end position="259"/>
    </location>
</feature>
<feature type="binding site" evidence="4">
    <location>
        <position position="123"/>
    </location>
    <ligand>
        <name>substrate</name>
    </ligand>
</feature>
<dbReference type="Gene3D" id="3.30.70.660">
    <property type="entry name" value="Pseudouridine synthase I, catalytic domain, C-terminal subdomain"/>
    <property type="match status" value="1"/>
</dbReference>
<keyword evidence="2 4" id="KW-0819">tRNA processing</keyword>